<dbReference type="InterPro" id="IPR004087">
    <property type="entry name" value="KH_dom"/>
</dbReference>
<evidence type="ECO:0000256" key="7">
    <source>
        <dbReference type="ARBA" id="ARBA00022884"/>
    </source>
</evidence>
<comment type="similarity">
    <text evidence="1 8">Belongs to the polyribonucleotide nucleotidyltransferase family.</text>
</comment>
<dbReference type="PANTHER" id="PTHR11252">
    <property type="entry name" value="POLYRIBONUCLEOTIDE NUCLEOTIDYLTRANSFERASE"/>
    <property type="match status" value="1"/>
</dbReference>
<dbReference type="Pfam" id="PF03725">
    <property type="entry name" value="RNase_PH_C"/>
    <property type="match status" value="1"/>
</dbReference>
<dbReference type="InterPro" id="IPR036612">
    <property type="entry name" value="KH_dom_type_1_sf"/>
</dbReference>
<dbReference type="InterPro" id="IPR001247">
    <property type="entry name" value="ExoRNase_PH_dom1"/>
</dbReference>
<organism evidence="10 11">
    <name type="scientific">Aureimonas flava</name>
    <dbReference type="NCBI Taxonomy" id="2320271"/>
    <lineage>
        <taxon>Bacteria</taxon>
        <taxon>Pseudomonadati</taxon>
        <taxon>Pseudomonadota</taxon>
        <taxon>Alphaproteobacteria</taxon>
        <taxon>Hyphomicrobiales</taxon>
        <taxon>Aurantimonadaceae</taxon>
        <taxon>Aureimonas</taxon>
    </lineage>
</organism>
<dbReference type="CDD" id="cd11363">
    <property type="entry name" value="RNase_PH_PNPase_1"/>
    <property type="match status" value="1"/>
</dbReference>
<dbReference type="Pfam" id="PF01138">
    <property type="entry name" value="RNase_PH"/>
    <property type="match status" value="2"/>
</dbReference>
<dbReference type="InterPro" id="IPR003029">
    <property type="entry name" value="S1_domain"/>
</dbReference>
<keyword evidence="11" id="KW-1185">Reference proteome</keyword>
<dbReference type="AlphaFoldDB" id="A0A3A1WRL4"/>
<name>A0A3A1WRL4_9HYPH</name>
<dbReference type="InterPro" id="IPR015847">
    <property type="entry name" value="ExoRNase_PH_dom2"/>
</dbReference>
<dbReference type="InterPro" id="IPR036345">
    <property type="entry name" value="ExoRNase_PH_dom2_sf"/>
</dbReference>
<dbReference type="OrthoDB" id="9804305at2"/>
<keyword evidence="3 8" id="KW-0808">Transferase</keyword>
<evidence type="ECO:0000313" key="11">
    <source>
        <dbReference type="Proteomes" id="UP000265750"/>
    </source>
</evidence>
<keyword evidence="7 8" id="KW-0694">RNA-binding</keyword>
<evidence type="ECO:0000256" key="4">
    <source>
        <dbReference type="ARBA" id="ARBA00022695"/>
    </source>
</evidence>
<comment type="function">
    <text evidence="8">Involved in mRNA degradation. Catalyzes the phosphorolysis of single-stranded polyribonucleotides processively in the 3'- to 5'-direction.</text>
</comment>
<dbReference type="GO" id="GO:0000287">
    <property type="term" value="F:magnesium ion binding"/>
    <property type="evidence" value="ECO:0007669"/>
    <property type="project" value="UniProtKB-UniRule"/>
</dbReference>
<dbReference type="InterPro" id="IPR036456">
    <property type="entry name" value="PNPase_PH_RNA-bd_sf"/>
</dbReference>
<evidence type="ECO:0000256" key="1">
    <source>
        <dbReference type="ARBA" id="ARBA00007404"/>
    </source>
</evidence>
<dbReference type="RefSeq" id="WP_119540000.1">
    <property type="nucleotide sequence ID" value="NZ_QYRN01000005.1"/>
</dbReference>
<proteinExistence type="inferred from homology"/>
<dbReference type="EMBL" id="QYRN01000005">
    <property type="protein sequence ID" value="RIY00798.1"/>
    <property type="molecule type" value="Genomic_DNA"/>
</dbReference>
<dbReference type="FunFam" id="3.30.230.70:FF:000002">
    <property type="entry name" value="Polyribonucleotide nucleotidyltransferase"/>
    <property type="match status" value="1"/>
</dbReference>
<dbReference type="Proteomes" id="UP000265750">
    <property type="component" value="Unassembled WGS sequence"/>
</dbReference>
<feature type="binding site" evidence="8">
    <location>
        <position position="488"/>
    </location>
    <ligand>
        <name>Mg(2+)</name>
        <dbReference type="ChEBI" id="CHEBI:18420"/>
    </ligand>
</feature>
<dbReference type="InterPro" id="IPR015848">
    <property type="entry name" value="PNPase_PH_RNA-bd_bac/org-type"/>
</dbReference>
<dbReference type="SUPFAM" id="SSF50249">
    <property type="entry name" value="Nucleic acid-binding proteins"/>
    <property type="match status" value="1"/>
</dbReference>
<dbReference type="InterPro" id="IPR027408">
    <property type="entry name" value="PNPase/RNase_PH_dom_sf"/>
</dbReference>
<dbReference type="Gene3D" id="3.30.1370.10">
    <property type="entry name" value="K Homology domain, type 1"/>
    <property type="match status" value="1"/>
</dbReference>
<dbReference type="PIRSF" id="PIRSF005499">
    <property type="entry name" value="PNPase"/>
    <property type="match status" value="1"/>
</dbReference>
<dbReference type="FunFam" id="3.30.1370.10:FF:000001">
    <property type="entry name" value="Polyribonucleotide nucleotidyltransferase"/>
    <property type="match status" value="1"/>
</dbReference>
<dbReference type="Gene3D" id="2.40.50.140">
    <property type="entry name" value="Nucleic acid-binding proteins"/>
    <property type="match status" value="1"/>
</dbReference>
<dbReference type="PANTHER" id="PTHR11252:SF0">
    <property type="entry name" value="POLYRIBONUCLEOTIDE NUCLEOTIDYLTRANSFERASE 1, MITOCHONDRIAL"/>
    <property type="match status" value="1"/>
</dbReference>
<dbReference type="GO" id="GO:0005829">
    <property type="term" value="C:cytosol"/>
    <property type="evidence" value="ECO:0007669"/>
    <property type="project" value="UniProtKB-ARBA"/>
</dbReference>
<comment type="subcellular location">
    <subcellularLocation>
        <location evidence="8">Cytoplasm</location>
    </subcellularLocation>
</comment>
<dbReference type="SUPFAM" id="SSF54211">
    <property type="entry name" value="Ribosomal protein S5 domain 2-like"/>
    <property type="match status" value="2"/>
</dbReference>
<evidence type="ECO:0000256" key="2">
    <source>
        <dbReference type="ARBA" id="ARBA00022490"/>
    </source>
</evidence>
<dbReference type="SMART" id="SM00322">
    <property type="entry name" value="KH"/>
    <property type="match status" value="1"/>
</dbReference>
<dbReference type="CDD" id="cd11364">
    <property type="entry name" value="RNase_PH_PNPase_2"/>
    <property type="match status" value="1"/>
</dbReference>
<dbReference type="Pfam" id="PF00013">
    <property type="entry name" value="KH_1"/>
    <property type="match status" value="1"/>
</dbReference>
<comment type="caution">
    <text evidence="10">The sequence shown here is derived from an EMBL/GenBank/DDBJ whole genome shotgun (WGS) entry which is preliminary data.</text>
</comment>
<keyword evidence="2 8" id="KW-0963">Cytoplasm</keyword>
<evidence type="ECO:0000256" key="5">
    <source>
        <dbReference type="ARBA" id="ARBA00022723"/>
    </source>
</evidence>
<dbReference type="CDD" id="cd02393">
    <property type="entry name" value="KH-I_PNPase"/>
    <property type="match status" value="1"/>
</dbReference>
<comment type="cofactor">
    <cofactor evidence="8">
        <name>Mg(2+)</name>
        <dbReference type="ChEBI" id="CHEBI:18420"/>
    </cofactor>
</comment>
<comment type="catalytic activity">
    <reaction evidence="8">
        <text>RNA(n+1) + phosphate = RNA(n) + a ribonucleoside 5'-diphosphate</text>
        <dbReference type="Rhea" id="RHEA:22096"/>
        <dbReference type="Rhea" id="RHEA-COMP:14527"/>
        <dbReference type="Rhea" id="RHEA-COMP:17342"/>
        <dbReference type="ChEBI" id="CHEBI:43474"/>
        <dbReference type="ChEBI" id="CHEBI:57930"/>
        <dbReference type="ChEBI" id="CHEBI:140395"/>
        <dbReference type="EC" id="2.7.7.8"/>
    </reaction>
</comment>
<dbReference type="SUPFAM" id="SSF55666">
    <property type="entry name" value="Ribonuclease PH domain 2-like"/>
    <property type="match status" value="2"/>
</dbReference>
<dbReference type="GO" id="GO:0006396">
    <property type="term" value="P:RNA processing"/>
    <property type="evidence" value="ECO:0007669"/>
    <property type="project" value="InterPro"/>
</dbReference>
<dbReference type="InterPro" id="IPR020568">
    <property type="entry name" value="Ribosomal_Su5_D2-typ_SF"/>
</dbReference>
<sequence length="712" mass="77306">MFNTHKVEIEWAGRTLTLETGKIARQADGAVLATYGETAVLATVVSAKAPKPGFDFFPLTVNYQEKAFAAGKIPGGYFKREGRPSEKETLVSRLIDRPIRPLFADGYKNDTQVVVTVLQHDLENDPDVLAMVAASAALTLSGVPFMGPIGGARVGYIDGAYKLNPHVDEMAESKLDLVVAGTQDAVLMVESEARELDEETMLGAVMFGHQGFQPVIEAIVKLAEHAAKEPRDHNAPDHSALEGEMLSIAEGELREAYKNTDKQARYAAVDKVKAKVVAHFLPEGATETKYTKEEVGAVFKELQAKIVRWNILDTKSRIDGRDLSTVRAIVAEAGILPRTHGSALFTRGETQALVVATLGTGEDEQYVDSLTGTYKETFLLHYNFPPYSVGETGRMGSPGRREIGHGKLAWRAIRPMLPAKEAFPYTIRAVSEVTESNGSSSMATVCGTSLALMDAGVPLQRPVAGIAMGLILEGERFAVLSDILGDEDHLGDMDFKVAGTDRGITSLQMDIKIQGITEEIMKIALEQAKGGREHILAEMNKALGSARAELGEFAPRIEVMQIPTDKIRDVIGSGGKVIREIVEKTGAKINIEDDGTVKIASSSAKEIEAAKKWIHSIVAEPEVGEIYEGTVVKCVEFGAFVNFFGSRDGLVHISQLAADRVQKTQDIVKEGQKVWVKLMGFDERGKVRLSMKVVDQATGEELKKAAKEEDAE</sequence>
<dbReference type="InterPro" id="IPR004088">
    <property type="entry name" value="KH_dom_type_1"/>
</dbReference>
<dbReference type="SUPFAM" id="SSF54791">
    <property type="entry name" value="Eukaryotic type KH-domain (KH-domain type I)"/>
    <property type="match status" value="1"/>
</dbReference>
<keyword evidence="4 8" id="KW-0548">Nucleotidyltransferase</keyword>
<dbReference type="InterPro" id="IPR012162">
    <property type="entry name" value="PNPase"/>
</dbReference>
<dbReference type="EC" id="2.7.7.8" evidence="8"/>
<dbReference type="Pfam" id="PF00575">
    <property type="entry name" value="S1"/>
    <property type="match status" value="1"/>
</dbReference>
<evidence type="ECO:0000259" key="9">
    <source>
        <dbReference type="PROSITE" id="PS50126"/>
    </source>
</evidence>
<dbReference type="GO" id="GO:0003723">
    <property type="term" value="F:RNA binding"/>
    <property type="evidence" value="ECO:0007669"/>
    <property type="project" value="UniProtKB-UniRule"/>
</dbReference>
<reference evidence="11" key="1">
    <citation type="submission" date="2018-09" db="EMBL/GenBank/DDBJ databases">
        <authorList>
            <person name="Tuo L."/>
        </authorList>
    </citation>
    <scope>NUCLEOTIDE SEQUENCE [LARGE SCALE GENOMIC DNA]</scope>
    <source>
        <strain evidence="11">M2BS4Y-1</strain>
    </source>
</reference>
<dbReference type="PROSITE" id="PS50126">
    <property type="entry name" value="S1"/>
    <property type="match status" value="1"/>
</dbReference>
<keyword evidence="6 8" id="KW-0460">Magnesium</keyword>
<feature type="binding site" evidence="8">
    <location>
        <position position="494"/>
    </location>
    <ligand>
        <name>Mg(2+)</name>
        <dbReference type="ChEBI" id="CHEBI:18420"/>
    </ligand>
</feature>
<dbReference type="FunFam" id="3.30.230.70:FF:000001">
    <property type="entry name" value="Polyribonucleotide nucleotidyltransferase"/>
    <property type="match status" value="1"/>
</dbReference>
<dbReference type="SMART" id="SM00316">
    <property type="entry name" value="S1"/>
    <property type="match status" value="1"/>
</dbReference>
<accession>A0A3A1WRL4</accession>
<evidence type="ECO:0000256" key="6">
    <source>
        <dbReference type="ARBA" id="ARBA00022842"/>
    </source>
</evidence>
<evidence type="ECO:0000256" key="3">
    <source>
        <dbReference type="ARBA" id="ARBA00022679"/>
    </source>
</evidence>
<dbReference type="HAMAP" id="MF_01595">
    <property type="entry name" value="PNPase"/>
    <property type="match status" value="1"/>
</dbReference>
<dbReference type="Pfam" id="PF03726">
    <property type="entry name" value="PNPase"/>
    <property type="match status" value="1"/>
</dbReference>
<gene>
    <name evidence="8 10" type="primary">pnp</name>
    <name evidence="10" type="ORF">D3218_10330</name>
</gene>
<protein>
    <recommendedName>
        <fullName evidence="8">Polyribonucleotide nucleotidyltransferase</fullName>
        <ecNumber evidence="8">2.7.7.8</ecNumber>
    </recommendedName>
    <alternativeName>
        <fullName evidence="8">Polynucleotide phosphorylase</fullName>
        <shortName evidence="8">PNPase</shortName>
    </alternativeName>
</protein>
<dbReference type="NCBIfam" id="NF008805">
    <property type="entry name" value="PRK11824.1"/>
    <property type="match status" value="1"/>
</dbReference>
<dbReference type="PROSITE" id="PS50084">
    <property type="entry name" value="KH_TYPE_1"/>
    <property type="match status" value="1"/>
</dbReference>
<dbReference type="CDD" id="cd04472">
    <property type="entry name" value="S1_PNPase"/>
    <property type="match status" value="1"/>
</dbReference>
<dbReference type="GO" id="GO:0004654">
    <property type="term" value="F:polyribonucleotide nucleotidyltransferase activity"/>
    <property type="evidence" value="ECO:0007669"/>
    <property type="project" value="UniProtKB-UniRule"/>
</dbReference>
<dbReference type="FunFam" id="2.40.50.140:FF:000107">
    <property type="entry name" value="Polyribonucleotide nucleotidyltransferase"/>
    <property type="match status" value="1"/>
</dbReference>
<dbReference type="Gene3D" id="3.30.230.70">
    <property type="entry name" value="GHMP Kinase, N-terminal domain"/>
    <property type="match status" value="2"/>
</dbReference>
<dbReference type="SUPFAM" id="SSF46915">
    <property type="entry name" value="Polynucleotide phosphorylase/guanosine pentaphosphate synthase (PNPase/GPSI), domain 3"/>
    <property type="match status" value="1"/>
</dbReference>
<feature type="domain" description="S1 motif" evidence="9">
    <location>
        <begin position="624"/>
        <end position="692"/>
    </location>
</feature>
<dbReference type="NCBIfam" id="TIGR03591">
    <property type="entry name" value="polynuc_phos"/>
    <property type="match status" value="1"/>
</dbReference>
<keyword evidence="5 8" id="KW-0479">Metal-binding</keyword>
<dbReference type="GO" id="GO:0006402">
    <property type="term" value="P:mRNA catabolic process"/>
    <property type="evidence" value="ECO:0007669"/>
    <property type="project" value="UniProtKB-UniRule"/>
</dbReference>
<dbReference type="GO" id="GO:0000175">
    <property type="term" value="F:3'-5'-RNA exonuclease activity"/>
    <property type="evidence" value="ECO:0007669"/>
    <property type="project" value="TreeGrafter"/>
</dbReference>
<evidence type="ECO:0000313" key="10">
    <source>
        <dbReference type="EMBL" id="RIY00798.1"/>
    </source>
</evidence>
<evidence type="ECO:0000256" key="8">
    <source>
        <dbReference type="HAMAP-Rule" id="MF_01595"/>
    </source>
</evidence>
<dbReference type="InterPro" id="IPR012340">
    <property type="entry name" value="NA-bd_OB-fold"/>
</dbReference>